<gene>
    <name evidence="1" type="ORF">DSO57_1009382</name>
</gene>
<comment type="caution">
    <text evidence="1">The sequence shown here is derived from an EMBL/GenBank/DDBJ whole genome shotgun (WGS) entry which is preliminary data.</text>
</comment>
<keyword evidence="2" id="KW-1185">Reference proteome</keyword>
<evidence type="ECO:0000313" key="2">
    <source>
        <dbReference type="Proteomes" id="UP001165960"/>
    </source>
</evidence>
<organism evidence="1 2">
    <name type="scientific">Entomophthora muscae</name>
    <dbReference type="NCBI Taxonomy" id="34485"/>
    <lineage>
        <taxon>Eukaryota</taxon>
        <taxon>Fungi</taxon>
        <taxon>Fungi incertae sedis</taxon>
        <taxon>Zoopagomycota</taxon>
        <taxon>Entomophthoromycotina</taxon>
        <taxon>Entomophthoromycetes</taxon>
        <taxon>Entomophthorales</taxon>
        <taxon>Entomophthoraceae</taxon>
        <taxon>Entomophthora</taxon>
    </lineage>
</organism>
<reference evidence="1" key="1">
    <citation type="submission" date="2022-04" db="EMBL/GenBank/DDBJ databases">
        <title>Genome of the entomopathogenic fungus Entomophthora muscae.</title>
        <authorList>
            <person name="Elya C."/>
            <person name="Lovett B.R."/>
            <person name="Lee E."/>
            <person name="Macias A.M."/>
            <person name="Hajek A.E."/>
            <person name="De Bivort B.L."/>
            <person name="Kasson M.T."/>
            <person name="De Fine Licht H.H."/>
            <person name="Stajich J.E."/>
        </authorList>
    </citation>
    <scope>NUCLEOTIDE SEQUENCE</scope>
    <source>
        <strain evidence="1">Berkeley</strain>
    </source>
</reference>
<name>A0ACC2SJY9_9FUNG</name>
<protein>
    <submittedName>
        <fullName evidence="1">Uncharacterized protein</fullName>
    </submittedName>
</protein>
<evidence type="ECO:0000313" key="1">
    <source>
        <dbReference type="EMBL" id="KAJ9062579.1"/>
    </source>
</evidence>
<proteinExistence type="predicted"/>
<dbReference type="Proteomes" id="UP001165960">
    <property type="component" value="Unassembled WGS sequence"/>
</dbReference>
<dbReference type="EMBL" id="QTSX02005000">
    <property type="protein sequence ID" value="KAJ9062579.1"/>
    <property type="molecule type" value="Genomic_DNA"/>
</dbReference>
<accession>A0ACC2SJY9</accession>
<sequence>MVLLSKLTPEHPKKGAYVLKESIVYQNEQIWVPKSLCARVMKEHHDPPVWVSRYKEAPPVREGG</sequence>